<dbReference type="Gene3D" id="3.30.200.20">
    <property type="entry name" value="Phosphorylase Kinase, domain 1"/>
    <property type="match status" value="1"/>
</dbReference>
<feature type="compositionally biased region" description="Polar residues" evidence="1">
    <location>
        <begin position="151"/>
        <end position="171"/>
    </location>
</feature>
<evidence type="ECO:0000313" key="2">
    <source>
        <dbReference type="EMBL" id="RHF61120.1"/>
    </source>
</evidence>
<proteinExistence type="predicted"/>
<name>A0A414P5D7_9FIRM</name>
<accession>A0A414P5D7</accession>
<evidence type="ECO:0000256" key="1">
    <source>
        <dbReference type="SAM" id="MobiDB-lite"/>
    </source>
</evidence>
<dbReference type="AlphaFoldDB" id="A0A414P5D7"/>
<dbReference type="PANTHER" id="PTHR39179">
    <property type="entry name" value="SPORE COAT PROTEIN I"/>
    <property type="match status" value="1"/>
</dbReference>
<dbReference type="EMBL" id="QRHG01000013">
    <property type="protein sequence ID" value="RHF61120.1"/>
    <property type="molecule type" value="Genomic_DNA"/>
</dbReference>
<dbReference type="Proteomes" id="UP000284902">
    <property type="component" value="Unassembled WGS sequence"/>
</dbReference>
<dbReference type="Gene3D" id="3.90.1200.10">
    <property type="match status" value="1"/>
</dbReference>
<protein>
    <submittedName>
        <fullName evidence="2">MarR family transcriptional regulator</fullName>
    </submittedName>
</protein>
<sequence>MREYEQEVREQYEIEIKSTRRTRGAFFCIGNADTEVFLMKETLASEKRAALLYLTLNRLEKTGKLKVDAPVFSRDGKLIVAARDGTRYMMKKWYSGRECDMKKEQELLLAAEKLGILHTHLKWQEPTAGELETLRCKYAVRSEDAAVSESGAVSENAAVSESGAVSENAAVSGNGAVSEKKEKEPVPQQQFPEEEFQVCPPAARSPLDEMLRHNREMKKVRSFIRKRVVKNEFEALYLKHFEAMYEKACAITAAMEQSGCMQIYEKNVAENRMMHGDYNYHNILILPGDTAITNFEHMRIGIQVQDLYYFLRKAMEKYRWKQKLGVGIIRAYERQRRLEPGEWEYLGLQLAYPEKFWKTASSYCRSNKAWLPEKSVEKLELAVNQEEEKTNFLKTIFGIHL</sequence>
<dbReference type="InterPro" id="IPR011009">
    <property type="entry name" value="Kinase-like_dom_sf"/>
</dbReference>
<dbReference type="RefSeq" id="WP_118212781.1">
    <property type="nucleotide sequence ID" value="NZ_CAUFBW010000033.1"/>
</dbReference>
<feature type="region of interest" description="Disordered" evidence="1">
    <location>
        <begin position="151"/>
        <end position="197"/>
    </location>
</feature>
<dbReference type="InterPro" id="IPR047175">
    <property type="entry name" value="CotS-like"/>
</dbReference>
<dbReference type="SUPFAM" id="SSF56112">
    <property type="entry name" value="Protein kinase-like (PK-like)"/>
    <property type="match status" value="2"/>
</dbReference>
<gene>
    <name evidence="2" type="ORF">DW672_06480</name>
</gene>
<dbReference type="PANTHER" id="PTHR39179:SF1">
    <property type="entry name" value="SPORE COAT PROTEIN I"/>
    <property type="match status" value="1"/>
</dbReference>
<dbReference type="GO" id="GO:0042601">
    <property type="term" value="C:endospore-forming forespore"/>
    <property type="evidence" value="ECO:0007669"/>
    <property type="project" value="TreeGrafter"/>
</dbReference>
<organism evidence="2 3">
    <name type="scientific">[Ruminococcus] lactaris</name>
    <dbReference type="NCBI Taxonomy" id="46228"/>
    <lineage>
        <taxon>Bacteria</taxon>
        <taxon>Bacillati</taxon>
        <taxon>Bacillota</taxon>
        <taxon>Clostridia</taxon>
        <taxon>Lachnospirales</taxon>
        <taxon>Lachnospiraceae</taxon>
        <taxon>Mediterraneibacter</taxon>
    </lineage>
</organism>
<comment type="caution">
    <text evidence="2">The sequence shown here is derived from an EMBL/GenBank/DDBJ whole genome shotgun (WGS) entry which is preliminary data.</text>
</comment>
<evidence type="ECO:0000313" key="3">
    <source>
        <dbReference type="Proteomes" id="UP000284902"/>
    </source>
</evidence>
<reference evidence="2 3" key="1">
    <citation type="submission" date="2018-08" db="EMBL/GenBank/DDBJ databases">
        <title>A genome reference for cultivated species of the human gut microbiota.</title>
        <authorList>
            <person name="Zou Y."/>
            <person name="Xue W."/>
            <person name="Luo G."/>
        </authorList>
    </citation>
    <scope>NUCLEOTIDE SEQUENCE [LARGE SCALE GENOMIC DNA]</scope>
    <source>
        <strain evidence="2 3">AM25-1LB</strain>
    </source>
</reference>